<comment type="catalytic activity">
    <reaction evidence="11 13">
        <text>L-aspartate + ATP = 4-phospho-L-aspartate + ADP</text>
        <dbReference type="Rhea" id="RHEA:23776"/>
        <dbReference type="ChEBI" id="CHEBI:29991"/>
        <dbReference type="ChEBI" id="CHEBI:30616"/>
        <dbReference type="ChEBI" id="CHEBI:57535"/>
        <dbReference type="ChEBI" id="CHEBI:456216"/>
        <dbReference type="EC" id="2.7.2.4"/>
    </reaction>
</comment>
<dbReference type="CDD" id="cd04923">
    <property type="entry name" value="ACT_AK-LysC-DapG-like_2"/>
    <property type="match status" value="1"/>
</dbReference>
<dbReference type="Pfam" id="PF01842">
    <property type="entry name" value="ACT"/>
    <property type="match status" value="1"/>
</dbReference>
<evidence type="ECO:0000256" key="8">
    <source>
        <dbReference type="ARBA" id="ARBA00022777"/>
    </source>
</evidence>
<protein>
    <recommendedName>
        <fullName evidence="13">Aspartokinase</fullName>
        <ecNumber evidence="13">2.7.2.4</ecNumber>
    </recommendedName>
</protein>
<keyword evidence="17" id="KW-1185">Reference proteome</keyword>
<dbReference type="Pfam" id="PF00696">
    <property type="entry name" value="AA_kinase"/>
    <property type="match status" value="1"/>
</dbReference>
<name>A0A839T658_AZOMA</name>
<comment type="similarity">
    <text evidence="4 13">Belongs to the aspartokinase family.</text>
</comment>
<dbReference type="Gene3D" id="3.30.2130.10">
    <property type="entry name" value="VC0802-like"/>
    <property type="match status" value="1"/>
</dbReference>
<dbReference type="UniPathway" id="UPA00051">
    <property type="reaction ID" value="UER00462"/>
</dbReference>
<evidence type="ECO:0000259" key="15">
    <source>
        <dbReference type="PROSITE" id="PS51671"/>
    </source>
</evidence>
<dbReference type="InterPro" id="IPR018042">
    <property type="entry name" value="Aspartate_kinase_CS"/>
</dbReference>
<feature type="binding site" evidence="12">
    <location>
        <begin position="7"/>
        <end position="10"/>
    </location>
    <ligand>
        <name>ATP</name>
        <dbReference type="ChEBI" id="CHEBI:30616"/>
    </ligand>
</feature>
<feature type="binding site" evidence="12">
    <location>
        <position position="47"/>
    </location>
    <ligand>
        <name>substrate</name>
    </ligand>
</feature>
<evidence type="ECO:0000256" key="3">
    <source>
        <dbReference type="ARBA" id="ARBA00005139"/>
    </source>
</evidence>
<dbReference type="EC" id="2.7.2.4" evidence="13"/>
<dbReference type="NCBIfam" id="TIGR00656">
    <property type="entry name" value="asp_kin_monofn"/>
    <property type="match status" value="1"/>
</dbReference>
<dbReference type="Proteomes" id="UP000549250">
    <property type="component" value="Unassembled WGS sequence"/>
</dbReference>
<comment type="caution">
    <text evidence="16">The sequence shown here is derived from an EMBL/GenBank/DDBJ whole genome shotgun (WGS) entry which is preliminary data.</text>
</comment>
<evidence type="ECO:0000256" key="12">
    <source>
        <dbReference type="PIRSR" id="PIRSR000726-1"/>
    </source>
</evidence>
<dbReference type="InterPro" id="IPR041740">
    <property type="entry name" value="AKii-LysC-BS"/>
</dbReference>
<evidence type="ECO:0000313" key="16">
    <source>
        <dbReference type="EMBL" id="MBB3104981.1"/>
    </source>
</evidence>
<dbReference type="PROSITE" id="PS00324">
    <property type="entry name" value="ASPARTOKINASE"/>
    <property type="match status" value="1"/>
</dbReference>
<dbReference type="GO" id="GO:0005524">
    <property type="term" value="F:ATP binding"/>
    <property type="evidence" value="ECO:0007669"/>
    <property type="project" value="UniProtKB-KW"/>
</dbReference>
<sequence>MALIVQKFGGTSVGSIERIEQVAEKVKTFREKGNQIVVVVSAMSGETNRLIELARQVNSQPDPRELDVMVSTGEQVTIALLAMALLKRGVNAVSYTGDQVRILTDSAFNKARILQIDAHRIHADLKAGHVVVVAGFQGVDGQGNITTLGRGGSDTTGVALAAALKADECQIYTDVDGVYTTDPRVVPKARRLEKITFEEMLEMASLGSKVLQIRSVEFAGKYNVPLRVLHSFQEGPGTLITLDEEESMEQPIISGIAFNRDEAKLTIRGVPDNPGIAFQILGPISSANVEVDMIVQNVARDNTTDFTFTVHRNDYDKALGILKQTAAQMGAREVSGDTEIAKVSIVGVGMRSHAGVASRMFEALAKESINIQMISTSEIKVSVVIEEKYLELAVRTLHAAFELDAPTGQQVK</sequence>
<dbReference type="EMBL" id="JACHXI010000022">
    <property type="protein sequence ID" value="MBB3104981.1"/>
    <property type="molecule type" value="Genomic_DNA"/>
</dbReference>
<keyword evidence="7 12" id="KW-0547">Nucleotide-binding</keyword>
<dbReference type="PROSITE" id="PS51671">
    <property type="entry name" value="ACT"/>
    <property type="match status" value="2"/>
</dbReference>
<dbReference type="CDD" id="cd04261">
    <property type="entry name" value="AAK_AKii-LysC-BS"/>
    <property type="match status" value="1"/>
</dbReference>
<evidence type="ECO:0000256" key="1">
    <source>
        <dbReference type="ARBA" id="ARBA00004766"/>
    </source>
</evidence>
<evidence type="ECO:0000256" key="6">
    <source>
        <dbReference type="ARBA" id="ARBA00022679"/>
    </source>
</evidence>
<dbReference type="UniPathway" id="UPA00034">
    <property type="reaction ID" value="UER00015"/>
</dbReference>
<evidence type="ECO:0000256" key="11">
    <source>
        <dbReference type="ARBA" id="ARBA00047872"/>
    </source>
</evidence>
<dbReference type="RefSeq" id="WP_183167833.1">
    <property type="nucleotide sequence ID" value="NZ_JACHXI010000022.1"/>
</dbReference>
<keyword evidence="6 13" id="KW-0808">Transferase</keyword>
<dbReference type="NCBIfam" id="NF005154">
    <property type="entry name" value="PRK06635.1-2"/>
    <property type="match status" value="1"/>
</dbReference>
<dbReference type="InterPro" id="IPR045865">
    <property type="entry name" value="ACT-like_dom_sf"/>
</dbReference>
<dbReference type="UniPathway" id="UPA00050">
    <property type="reaction ID" value="UER00461"/>
</dbReference>
<feature type="domain" description="ACT" evidence="15">
    <location>
        <begin position="265"/>
        <end position="339"/>
    </location>
</feature>
<reference evidence="16 17" key="1">
    <citation type="submission" date="2020-08" db="EMBL/GenBank/DDBJ databases">
        <title>Genomic Encyclopedia of Type Strains, Phase III (KMG-III): the genomes of soil and plant-associated and newly described type strains.</title>
        <authorList>
            <person name="Whitman W."/>
        </authorList>
    </citation>
    <scope>NUCLEOTIDE SEQUENCE [LARGE SCALE GENOMIC DNA]</scope>
    <source>
        <strain evidence="16 17">CECT 4462</strain>
    </source>
</reference>
<dbReference type="PANTHER" id="PTHR21499:SF3">
    <property type="entry name" value="ASPARTOKINASE"/>
    <property type="match status" value="1"/>
</dbReference>
<dbReference type="InterPro" id="IPR036393">
    <property type="entry name" value="AceGlu_kinase-like_sf"/>
</dbReference>
<feature type="binding site" evidence="12">
    <location>
        <position position="179"/>
    </location>
    <ligand>
        <name>ATP</name>
        <dbReference type="ChEBI" id="CHEBI:30616"/>
    </ligand>
</feature>
<dbReference type="Gene3D" id="3.40.1160.10">
    <property type="entry name" value="Acetylglutamate kinase-like"/>
    <property type="match status" value="1"/>
</dbReference>
<dbReference type="GO" id="GO:0005829">
    <property type="term" value="C:cytosol"/>
    <property type="evidence" value="ECO:0007669"/>
    <property type="project" value="TreeGrafter"/>
</dbReference>
<dbReference type="GO" id="GO:0009089">
    <property type="term" value="P:lysine biosynthetic process via diaminopimelate"/>
    <property type="evidence" value="ECO:0007669"/>
    <property type="project" value="UniProtKB-UniPathway"/>
</dbReference>
<keyword evidence="5 14" id="KW-0028">Amino-acid biosynthesis</keyword>
<dbReference type="InterPro" id="IPR005260">
    <property type="entry name" value="Asp_kin_monofn"/>
</dbReference>
<comment type="pathway">
    <text evidence="3 14">Amino-acid biosynthesis; L-threonine biosynthesis; L-threonine from L-aspartate: step 1/5.</text>
</comment>
<dbReference type="InterPro" id="IPR001048">
    <property type="entry name" value="Asp/Glu/Uridylate_kinase"/>
</dbReference>
<dbReference type="GO" id="GO:0009088">
    <property type="term" value="P:threonine biosynthetic process"/>
    <property type="evidence" value="ECO:0007669"/>
    <property type="project" value="UniProtKB-UniPathway"/>
</dbReference>
<evidence type="ECO:0000256" key="9">
    <source>
        <dbReference type="ARBA" id="ARBA00022840"/>
    </source>
</evidence>
<evidence type="ECO:0000313" key="17">
    <source>
        <dbReference type="Proteomes" id="UP000549250"/>
    </source>
</evidence>
<evidence type="ECO:0000256" key="7">
    <source>
        <dbReference type="ARBA" id="ARBA00022741"/>
    </source>
</evidence>
<comment type="pathway">
    <text evidence="2 14">Amino-acid biosynthesis; L-methionine biosynthesis via de novo pathway; L-homoserine from L-aspartate: step 1/3.</text>
</comment>
<accession>A0A839T658</accession>
<comment type="pathway">
    <text evidence="1 14">Amino-acid biosynthesis; L-lysine biosynthesis via DAP pathway; (S)-tetrahydrodipicolinate from L-aspartate: step 1/4.</text>
</comment>
<dbReference type="InterPro" id="IPR001341">
    <property type="entry name" value="Asp_kinase"/>
</dbReference>
<dbReference type="GO" id="GO:0004072">
    <property type="term" value="F:aspartate kinase activity"/>
    <property type="evidence" value="ECO:0007669"/>
    <property type="project" value="UniProtKB-EC"/>
</dbReference>
<gene>
    <name evidence="16" type="ORF">FHR87_003410</name>
</gene>
<feature type="binding site" evidence="12">
    <location>
        <position position="184"/>
    </location>
    <ligand>
        <name>ATP</name>
        <dbReference type="ChEBI" id="CHEBI:30616"/>
    </ligand>
</feature>
<dbReference type="Pfam" id="PF22468">
    <property type="entry name" value="ACT_9"/>
    <property type="match status" value="1"/>
</dbReference>
<dbReference type="PANTHER" id="PTHR21499">
    <property type="entry name" value="ASPARTATE KINASE"/>
    <property type="match status" value="1"/>
</dbReference>
<evidence type="ECO:0000256" key="10">
    <source>
        <dbReference type="ARBA" id="ARBA00023154"/>
    </source>
</evidence>
<dbReference type="AlphaFoldDB" id="A0A839T658"/>
<dbReference type="NCBIfam" id="TIGR00657">
    <property type="entry name" value="asp_kinases"/>
    <property type="match status" value="1"/>
</dbReference>
<dbReference type="NCBIfam" id="NF005155">
    <property type="entry name" value="PRK06635.1-4"/>
    <property type="match status" value="1"/>
</dbReference>
<evidence type="ECO:0000256" key="14">
    <source>
        <dbReference type="RuleBase" id="RU004249"/>
    </source>
</evidence>
<evidence type="ECO:0000256" key="4">
    <source>
        <dbReference type="ARBA" id="ARBA00010122"/>
    </source>
</evidence>
<keyword evidence="10" id="KW-0457">Lysine biosynthesis</keyword>
<dbReference type="CDD" id="cd04913">
    <property type="entry name" value="ACT_AKii-LysC-BS-like_1"/>
    <property type="match status" value="1"/>
</dbReference>
<evidence type="ECO:0000256" key="2">
    <source>
        <dbReference type="ARBA" id="ARBA00004986"/>
    </source>
</evidence>
<dbReference type="InterPro" id="IPR002912">
    <property type="entry name" value="ACT_dom"/>
</dbReference>
<organism evidence="16 17">
    <name type="scientific">Azomonas macrocytogenes</name>
    <name type="common">Azotobacter macrocytogenes</name>
    <dbReference type="NCBI Taxonomy" id="69962"/>
    <lineage>
        <taxon>Bacteria</taxon>
        <taxon>Pseudomonadati</taxon>
        <taxon>Pseudomonadota</taxon>
        <taxon>Gammaproteobacteria</taxon>
        <taxon>Pseudomonadales</taxon>
        <taxon>Pseudomonadaceae</taxon>
        <taxon>Azomonas</taxon>
    </lineage>
</organism>
<keyword evidence="8 13" id="KW-0418">Kinase</keyword>
<evidence type="ECO:0000256" key="5">
    <source>
        <dbReference type="ARBA" id="ARBA00022605"/>
    </source>
</evidence>
<dbReference type="FunFam" id="3.40.1160.10:FF:000002">
    <property type="entry name" value="Aspartokinase"/>
    <property type="match status" value="1"/>
</dbReference>
<dbReference type="SUPFAM" id="SSF53633">
    <property type="entry name" value="Carbamate kinase-like"/>
    <property type="match status" value="1"/>
</dbReference>
<dbReference type="InterPro" id="IPR054352">
    <property type="entry name" value="ACT_Aspartokinase"/>
</dbReference>
<dbReference type="PIRSF" id="PIRSF000726">
    <property type="entry name" value="Asp_kin"/>
    <property type="match status" value="1"/>
</dbReference>
<feature type="domain" description="ACT" evidence="15">
    <location>
        <begin position="345"/>
        <end position="412"/>
    </location>
</feature>
<proteinExistence type="inferred from homology"/>
<keyword evidence="9 12" id="KW-0067">ATP-binding</keyword>
<dbReference type="SUPFAM" id="SSF55021">
    <property type="entry name" value="ACT-like"/>
    <property type="match status" value="2"/>
</dbReference>
<dbReference type="GO" id="GO:0009090">
    <property type="term" value="P:homoserine biosynthetic process"/>
    <property type="evidence" value="ECO:0007669"/>
    <property type="project" value="TreeGrafter"/>
</dbReference>
<feature type="binding site" evidence="12">
    <location>
        <begin position="209"/>
        <end position="210"/>
    </location>
    <ligand>
        <name>ATP</name>
        <dbReference type="ChEBI" id="CHEBI:30616"/>
    </ligand>
</feature>
<dbReference type="FunFam" id="3.30.2130.10:FF:000002">
    <property type="entry name" value="Aspartokinase"/>
    <property type="match status" value="1"/>
</dbReference>
<feature type="binding site" evidence="12">
    <location>
        <position position="74"/>
    </location>
    <ligand>
        <name>substrate</name>
    </ligand>
</feature>
<evidence type="ECO:0000256" key="13">
    <source>
        <dbReference type="RuleBase" id="RU003448"/>
    </source>
</evidence>
<feature type="binding site" evidence="12">
    <location>
        <begin position="173"/>
        <end position="174"/>
    </location>
    <ligand>
        <name>ATP</name>
        <dbReference type="ChEBI" id="CHEBI:30616"/>
    </ligand>
</feature>